<gene>
    <name evidence="2" type="ORF">AB0H72_05630</name>
</gene>
<dbReference type="Pfam" id="PF12697">
    <property type="entry name" value="Abhydrolase_6"/>
    <property type="match status" value="1"/>
</dbReference>
<evidence type="ECO:0000313" key="3">
    <source>
        <dbReference type="Proteomes" id="UP001551658"/>
    </source>
</evidence>
<dbReference type="InterPro" id="IPR029058">
    <property type="entry name" value="AB_hydrolase_fold"/>
</dbReference>
<keyword evidence="2" id="KW-0378">Hydrolase</keyword>
<accession>A0ABV3F387</accession>
<keyword evidence="3" id="KW-1185">Reference proteome</keyword>
<dbReference type="Proteomes" id="UP001551658">
    <property type="component" value="Unassembled WGS sequence"/>
</dbReference>
<dbReference type="InterPro" id="IPR052897">
    <property type="entry name" value="Sec-Metab_Biosynth_Hydrolase"/>
</dbReference>
<protein>
    <submittedName>
        <fullName evidence="2">Alpha/beta fold hydrolase</fullName>
    </submittedName>
</protein>
<evidence type="ECO:0000313" key="2">
    <source>
        <dbReference type="EMBL" id="MEV0362165.1"/>
    </source>
</evidence>
<dbReference type="GO" id="GO:0016787">
    <property type="term" value="F:hydrolase activity"/>
    <property type="evidence" value="ECO:0007669"/>
    <property type="project" value="UniProtKB-KW"/>
</dbReference>
<proteinExistence type="predicted"/>
<dbReference type="PANTHER" id="PTHR37017">
    <property type="entry name" value="AB HYDROLASE-1 DOMAIN-CONTAINING PROTEIN-RELATED"/>
    <property type="match status" value="1"/>
</dbReference>
<dbReference type="EMBL" id="JBFAIH010000002">
    <property type="protein sequence ID" value="MEV0362165.1"/>
    <property type="molecule type" value="Genomic_DNA"/>
</dbReference>
<organism evidence="2 3">
    <name type="scientific">Nocardia fusca</name>
    <dbReference type="NCBI Taxonomy" id="941183"/>
    <lineage>
        <taxon>Bacteria</taxon>
        <taxon>Bacillati</taxon>
        <taxon>Actinomycetota</taxon>
        <taxon>Actinomycetes</taxon>
        <taxon>Mycobacteriales</taxon>
        <taxon>Nocardiaceae</taxon>
        <taxon>Nocardia</taxon>
    </lineage>
</organism>
<sequence>MIERTERLTMTSEPSGARIAVLVHGGWHCAHHWSTTTRHLAAHGVPAVAVDLPGHGSGAPQPSGYLVPGQPGLTTERSPLADLTMQDAADAVVTALAAVRPHYREVVLVAHSAGGGPASLAAEQHPELVDQLVYLSSFVPARPRFFDYIESDANTGAVTIPPLGNPADIGAVRINPFSPDAGHIATIRQSFLNDLPADSSDSWRRFLHPDLPLAFLAEPVHLTTQRWGRIRRTYIRLTEDQALPLTAQDLMIAEADALTPGNHFDVRSMPGGHSPFTIRPRELADMLASIAACDPHGAQLSPAADVARE</sequence>
<evidence type="ECO:0000259" key="1">
    <source>
        <dbReference type="Pfam" id="PF12697"/>
    </source>
</evidence>
<feature type="domain" description="AB hydrolase-1" evidence="1">
    <location>
        <begin position="21"/>
        <end position="285"/>
    </location>
</feature>
<dbReference type="Gene3D" id="3.40.50.1820">
    <property type="entry name" value="alpha/beta hydrolase"/>
    <property type="match status" value="1"/>
</dbReference>
<dbReference type="PANTHER" id="PTHR37017:SF11">
    <property type="entry name" value="ESTERASE_LIPASE_THIOESTERASE DOMAIN-CONTAINING PROTEIN"/>
    <property type="match status" value="1"/>
</dbReference>
<reference evidence="2 3" key="1">
    <citation type="submission" date="2024-06" db="EMBL/GenBank/DDBJ databases">
        <title>The Natural Products Discovery Center: Release of the First 8490 Sequenced Strains for Exploring Actinobacteria Biosynthetic Diversity.</title>
        <authorList>
            <person name="Kalkreuter E."/>
            <person name="Kautsar S.A."/>
            <person name="Yang D."/>
            <person name="Bader C.D."/>
            <person name="Teijaro C.N."/>
            <person name="Fluegel L."/>
            <person name="Davis C.M."/>
            <person name="Simpson J.R."/>
            <person name="Lauterbach L."/>
            <person name="Steele A.D."/>
            <person name="Gui C."/>
            <person name="Meng S."/>
            <person name="Li G."/>
            <person name="Viehrig K."/>
            <person name="Ye F."/>
            <person name="Su P."/>
            <person name="Kiefer A.F."/>
            <person name="Nichols A."/>
            <person name="Cepeda A.J."/>
            <person name="Yan W."/>
            <person name="Fan B."/>
            <person name="Jiang Y."/>
            <person name="Adhikari A."/>
            <person name="Zheng C.-J."/>
            <person name="Schuster L."/>
            <person name="Cowan T.M."/>
            <person name="Smanski M.J."/>
            <person name="Chevrette M.G."/>
            <person name="De Carvalho L.P.S."/>
            <person name="Shen B."/>
        </authorList>
    </citation>
    <scope>NUCLEOTIDE SEQUENCE [LARGE SCALE GENOMIC DNA]</scope>
    <source>
        <strain evidence="2 3">NPDC050671</strain>
    </source>
</reference>
<dbReference type="InterPro" id="IPR000073">
    <property type="entry name" value="AB_hydrolase_1"/>
</dbReference>
<dbReference type="RefSeq" id="WP_357974191.1">
    <property type="nucleotide sequence ID" value="NZ_JBFAIH010000002.1"/>
</dbReference>
<comment type="caution">
    <text evidence="2">The sequence shown here is derived from an EMBL/GenBank/DDBJ whole genome shotgun (WGS) entry which is preliminary data.</text>
</comment>
<dbReference type="SUPFAM" id="SSF53474">
    <property type="entry name" value="alpha/beta-Hydrolases"/>
    <property type="match status" value="1"/>
</dbReference>
<name>A0ABV3F387_9NOCA</name>